<feature type="region of interest" description="Disordered" evidence="1">
    <location>
        <begin position="350"/>
        <end position="372"/>
    </location>
</feature>
<dbReference type="Proteomes" id="UP000636709">
    <property type="component" value="Unassembled WGS sequence"/>
</dbReference>
<dbReference type="AlphaFoldDB" id="A0A835FT75"/>
<protein>
    <submittedName>
        <fullName evidence="2">Uncharacterized protein</fullName>
    </submittedName>
</protein>
<reference evidence="2" key="1">
    <citation type="submission" date="2020-07" db="EMBL/GenBank/DDBJ databases">
        <title>Genome sequence and genetic diversity analysis of an under-domesticated orphan crop, white fonio (Digitaria exilis).</title>
        <authorList>
            <person name="Bennetzen J.L."/>
            <person name="Chen S."/>
            <person name="Ma X."/>
            <person name="Wang X."/>
            <person name="Yssel A.E.J."/>
            <person name="Chaluvadi S.R."/>
            <person name="Johnson M."/>
            <person name="Gangashetty P."/>
            <person name="Hamidou F."/>
            <person name="Sanogo M.D."/>
            <person name="Zwaenepoel A."/>
            <person name="Wallace J."/>
            <person name="Van De Peer Y."/>
            <person name="Van Deynze A."/>
        </authorList>
    </citation>
    <scope>NUCLEOTIDE SEQUENCE</scope>
    <source>
        <tissue evidence="2">Leaves</tissue>
    </source>
</reference>
<feature type="compositionally biased region" description="Low complexity" evidence="1">
    <location>
        <begin position="273"/>
        <end position="283"/>
    </location>
</feature>
<feature type="region of interest" description="Disordered" evidence="1">
    <location>
        <begin position="1"/>
        <end position="37"/>
    </location>
</feature>
<feature type="compositionally biased region" description="Pro residues" evidence="1">
    <location>
        <begin position="350"/>
        <end position="363"/>
    </location>
</feature>
<feature type="compositionally biased region" description="Polar residues" evidence="1">
    <location>
        <begin position="59"/>
        <end position="68"/>
    </location>
</feature>
<feature type="region of interest" description="Disordered" evidence="1">
    <location>
        <begin position="179"/>
        <end position="202"/>
    </location>
</feature>
<accession>A0A835FT75</accession>
<evidence type="ECO:0000313" key="2">
    <source>
        <dbReference type="EMBL" id="KAF8775996.1"/>
    </source>
</evidence>
<comment type="caution">
    <text evidence="2">The sequence shown here is derived from an EMBL/GenBank/DDBJ whole genome shotgun (WGS) entry which is preliminary data.</text>
</comment>
<feature type="region of interest" description="Disordered" evidence="1">
    <location>
        <begin position="419"/>
        <end position="460"/>
    </location>
</feature>
<sequence length="460" mass="49587">MSPFGKGRGRAGCWFVEPGHGGDASSQNSNSNSMRPLARMASARAPCISSIIGQIDYVTTTTNSPQRTNCRKMPPCPSGSKRKLPMAAQQRGGKRPRQHKSAATSAKAVRELGMLPFAAAAAPTFLDAIPRSRRRRWGSAPIDLPVHFIDEKRVTTDEHGRGDGVERRLREILMTPRRARGGQPARRPNPEQAAAAAQEGHKVHGGLSVKLEDLAAGGKELRKSRWDSSQGTVVEGLNFVEDDVVEGAAGRLFGTDVCKEPKTPPCAHRQETPAAANRGAPAAAPSLLQSLRSWRGPAQLGSTLSLPLVSLNRGPRLSVFSSSSRLRVRADPVAAPFFPLRKARFPVLYKPPPRPLNPQPKPSQPSAAAQTLAPPPCCCRAKLAAELRVKPPRHHPHHGRAAIVAAGLFQVAKTGFPLEPKKTELPRSRFPNSGESPAERRRAPSSLCHRLARSFPAARS</sequence>
<evidence type="ECO:0000256" key="1">
    <source>
        <dbReference type="SAM" id="MobiDB-lite"/>
    </source>
</evidence>
<gene>
    <name evidence="2" type="ORF">HU200_003997</name>
</gene>
<feature type="region of interest" description="Disordered" evidence="1">
    <location>
        <begin position="59"/>
        <end position="104"/>
    </location>
</feature>
<evidence type="ECO:0000313" key="3">
    <source>
        <dbReference type="Proteomes" id="UP000636709"/>
    </source>
</evidence>
<organism evidence="2 3">
    <name type="scientific">Digitaria exilis</name>
    <dbReference type="NCBI Taxonomy" id="1010633"/>
    <lineage>
        <taxon>Eukaryota</taxon>
        <taxon>Viridiplantae</taxon>
        <taxon>Streptophyta</taxon>
        <taxon>Embryophyta</taxon>
        <taxon>Tracheophyta</taxon>
        <taxon>Spermatophyta</taxon>
        <taxon>Magnoliopsida</taxon>
        <taxon>Liliopsida</taxon>
        <taxon>Poales</taxon>
        <taxon>Poaceae</taxon>
        <taxon>PACMAD clade</taxon>
        <taxon>Panicoideae</taxon>
        <taxon>Panicodae</taxon>
        <taxon>Paniceae</taxon>
        <taxon>Anthephorinae</taxon>
        <taxon>Digitaria</taxon>
    </lineage>
</organism>
<name>A0A835FT75_9POAL</name>
<feature type="compositionally biased region" description="Polar residues" evidence="1">
    <location>
        <begin position="24"/>
        <end position="34"/>
    </location>
</feature>
<keyword evidence="3" id="KW-1185">Reference proteome</keyword>
<proteinExistence type="predicted"/>
<dbReference type="EMBL" id="JACEFO010000258">
    <property type="protein sequence ID" value="KAF8775996.1"/>
    <property type="molecule type" value="Genomic_DNA"/>
</dbReference>
<feature type="compositionally biased region" description="Low complexity" evidence="1">
    <location>
        <begin position="181"/>
        <end position="198"/>
    </location>
</feature>
<feature type="region of interest" description="Disordered" evidence="1">
    <location>
        <begin position="263"/>
        <end position="283"/>
    </location>
</feature>